<dbReference type="Proteomes" id="UP001497512">
    <property type="component" value="Chromosome 18"/>
</dbReference>
<comment type="similarity">
    <text evidence="2 5">Belongs to the GcvH family.</text>
</comment>
<comment type="function">
    <text evidence="5">The H protein shuttles the methylamine group of glycine from the P protein to the T protein.</text>
</comment>
<proteinExistence type="inferred from homology"/>
<dbReference type="Gene3D" id="2.40.50.100">
    <property type="match status" value="1"/>
</dbReference>
<evidence type="ECO:0000256" key="4">
    <source>
        <dbReference type="ARBA" id="ARBA00022946"/>
    </source>
</evidence>
<dbReference type="InterPro" id="IPR033753">
    <property type="entry name" value="GCV_H/Fam206"/>
</dbReference>
<keyword evidence="3 5" id="KW-0450">Lipoyl</keyword>
<gene>
    <name evidence="7" type="ORF">CSSPTR1EN2_LOCUS10834</name>
</gene>
<keyword evidence="4 5" id="KW-0809">Transit peptide</keyword>
<dbReference type="EMBL" id="OZ019910">
    <property type="protein sequence ID" value="CAK9211604.1"/>
    <property type="molecule type" value="Genomic_DNA"/>
</dbReference>
<comment type="cofactor">
    <cofactor evidence="5">
        <name>(R)-lipoate</name>
        <dbReference type="ChEBI" id="CHEBI:83088"/>
    </cofactor>
    <text evidence="5">Binds 1 lipoyl cofactor covalently.</text>
</comment>
<dbReference type="NCBIfam" id="NF002270">
    <property type="entry name" value="PRK01202.1"/>
    <property type="match status" value="1"/>
</dbReference>
<sequence length="162" mass="17533">MALRSLAGRAAVVFRLRCATSSLVFSSHSPFSTAVVLDDLKYAKTHEWVRVEGDCGVVGITHHAQEELGDVVFVDLPEVGRQVAKGESFGVVESVKAASDIYSPISGEVVAVNSELADSPALVNKGPFDEGWIMKVKLKDNEEVCSLLGAEKYRELLEESTH</sequence>
<dbReference type="InterPro" id="IPR017453">
    <property type="entry name" value="GCV_H_sub"/>
</dbReference>
<keyword evidence="5" id="KW-0496">Mitochondrion</keyword>
<dbReference type="InterPro" id="IPR000089">
    <property type="entry name" value="Biotin_lipoyl"/>
</dbReference>
<dbReference type="PROSITE" id="PS00189">
    <property type="entry name" value="LIPOYL"/>
    <property type="match status" value="1"/>
</dbReference>
<keyword evidence="8" id="KW-1185">Reference proteome</keyword>
<evidence type="ECO:0000256" key="1">
    <source>
        <dbReference type="ARBA" id="ARBA00004173"/>
    </source>
</evidence>
<dbReference type="HAMAP" id="MF_00272">
    <property type="entry name" value="GcvH"/>
    <property type="match status" value="1"/>
</dbReference>
<dbReference type="SUPFAM" id="SSF51230">
    <property type="entry name" value="Single hybrid motif"/>
    <property type="match status" value="1"/>
</dbReference>
<name>A0ABP0U391_9BRYO</name>
<dbReference type="InterPro" id="IPR011053">
    <property type="entry name" value="Single_hybrid_motif"/>
</dbReference>
<dbReference type="Pfam" id="PF01597">
    <property type="entry name" value="GCV_H"/>
    <property type="match status" value="1"/>
</dbReference>
<feature type="domain" description="Lipoyl-binding" evidence="6">
    <location>
        <begin position="55"/>
        <end position="137"/>
    </location>
</feature>
<dbReference type="NCBIfam" id="TIGR00527">
    <property type="entry name" value="gcvH"/>
    <property type="match status" value="1"/>
</dbReference>
<organism evidence="7 8">
    <name type="scientific">Sphagnum troendelagicum</name>
    <dbReference type="NCBI Taxonomy" id="128251"/>
    <lineage>
        <taxon>Eukaryota</taxon>
        <taxon>Viridiplantae</taxon>
        <taxon>Streptophyta</taxon>
        <taxon>Embryophyta</taxon>
        <taxon>Bryophyta</taxon>
        <taxon>Sphagnophytina</taxon>
        <taxon>Sphagnopsida</taxon>
        <taxon>Sphagnales</taxon>
        <taxon>Sphagnaceae</taxon>
        <taxon>Sphagnum</taxon>
    </lineage>
</organism>
<dbReference type="CDD" id="cd06848">
    <property type="entry name" value="GCS_H"/>
    <property type="match status" value="1"/>
</dbReference>
<evidence type="ECO:0000259" key="6">
    <source>
        <dbReference type="PROSITE" id="PS50968"/>
    </source>
</evidence>
<comment type="subunit">
    <text evidence="5">The glycine cleavage system is composed of four proteins: P, T, L and H.</text>
</comment>
<dbReference type="PROSITE" id="PS50968">
    <property type="entry name" value="BIOTINYL_LIPOYL"/>
    <property type="match status" value="1"/>
</dbReference>
<dbReference type="PANTHER" id="PTHR11715">
    <property type="entry name" value="GLYCINE CLEAVAGE SYSTEM H PROTEIN"/>
    <property type="match status" value="1"/>
</dbReference>
<accession>A0ABP0U391</accession>
<dbReference type="InterPro" id="IPR002930">
    <property type="entry name" value="GCV_H"/>
</dbReference>
<evidence type="ECO:0000256" key="5">
    <source>
        <dbReference type="RuleBase" id="RU364055"/>
    </source>
</evidence>
<reference evidence="7" key="1">
    <citation type="submission" date="2024-02" db="EMBL/GenBank/DDBJ databases">
        <authorList>
            <consortium name="ELIXIR-Norway"/>
            <consortium name="Elixir Norway"/>
        </authorList>
    </citation>
    <scope>NUCLEOTIDE SEQUENCE</scope>
</reference>
<evidence type="ECO:0000256" key="3">
    <source>
        <dbReference type="ARBA" id="ARBA00022823"/>
    </source>
</evidence>
<dbReference type="PANTHER" id="PTHR11715:SF3">
    <property type="entry name" value="GLYCINE CLEAVAGE SYSTEM H PROTEIN-RELATED"/>
    <property type="match status" value="1"/>
</dbReference>
<evidence type="ECO:0000313" key="8">
    <source>
        <dbReference type="Proteomes" id="UP001497512"/>
    </source>
</evidence>
<comment type="subcellular location">
    <subcellularLocation>
        <location evidence="1 5">Mitochondrion</location>
    </subcellularLocation>
</comment>
<dbReference type="InterPro" id="IPR003016">
    <property type="entry name" value="2-oxoA_DH_lipoyl-BS"/>
</dbReference>
<protein>
    <recommendedName>
        <fullName evidence="5">Glycine cleavage system H protein</fullName>
    </recommendedName>
</protein>
<evidence type="ECO:0000313" key="7">
    <source>
        <dbReference type="EMBL" id="CAK9211604.1"/>
    </source>
</evidence>
<evidence type="ECO:0000256" key="2">
    <source>
        <dbReference type="ARBA" id="ARBA00009249"/>
    </source>
</evidence>